<dbReference type="EMBL" id="JABBWE010000003">
    <property type="protein sequence ID" value="KAG1804873.1"/>
    <property type="molecule type" value="Genomic_DNA"/>
</dbReference>
<feature type="region of interest" description="Disordered" evidence="1">
    <location>
        <begin position="39"/>
        <end position="91"/>
    </location>
</feature>
<dbReference type="AlphaFoldDB" id="A0A9P7DWU6"/>
<organism evidence="2 3">
    <name type="scientific">Suillus plorans</name>
    <dbReference type="NCBI Taxonomy" id="116603"/>
    <lineage>
        <taxon>Eukaryota</taxon>
        <taxon>Fungi</taxon>
        <taxon>Dikarya</taxon>
        <taxon>Basidiomycota</taxon>
        <taxon>Agaricomycotina</taxon>
        <taxon>Agaricomycetes</taxon>
        <taxon>Agaricomycetidae</taxon>
        <taxon>Boletales</taxon>
        <taxon>Suillineae</taxon>
        <taxon>Suillaceae</taxon>
        <taxon>Suillus</taxon>
    </lineage>
</organism>
<protein>
    <submittedName>
        <fullName evidence="2">Uncharacterized protein</fullName>
    </submittedName>
</protein>
<name>A0A9P7DWU6_9AGAM</name>
<dbReference type="OrthoDB" id="2692981at2759"/>
<gene>
    <name evidence="2" type="ORF">HD556DRAFT_1437043</name>
</gene>
<accession>A0A9P7DWU6</accession>
<feature type="compositionally biased region" description="Polar residues" evidence="1">
    <location>
        <begin position="67"/>
        <end position="76"/>
    </location>
</feature>
<feature type="compositionally biased region" description="Basic and acidic residues" evidence="1">
    <location>
        <begin position="57"/>
        <end position="66"/>
    </location>
</feature>
<dbReference type="RefSeq" id="XP_041166488.1">
    <property type="nucleotide sequence ID" value="XM_041305639.1"/>
</dbReference>
<dbReference type="Proteomes" id="UP000719766">
    <property type="component" value="Unassembled WGS sequence"/>
</dbReference>
<evidence type="ECO:0000313" key="3">
    <source>
        <dbReference type="Proteomes" id="UP000719766"/>
    </source>
</evidence>
<evidence type="ECO:0000256" key="1">
    <source>
        <dbReference type="SAM" id="MobiDB-lite"/>
    </source>
</evidence>
<proteinExistence type="predicted"/>
<sequence length="91" mass="9750">MDMPVVVEVVMRLWTFAPDEQRPTGSRIYQTSLKSLRLLPLSGPPKTLSPKPTEQAADPKGKRKADSSSQGGTTAKKSLRGAPDDAGASRT</sequence>
<keyword evidence="3" id="KW-1185">Reference proteome</keyword>
<comment type="caution">
    <text evidence="2">The sequence shown here is derived from an EMBL/GenBank/DDBJ whole genome shotgun (WGS) entry which is preliminary data.</text>
</comment>
<dbReference type="GeneID" id="64599403"/>
<reference evidence="2" key="1">
    <citation type="journal article" date="2020" name="New Phytol.">
        <title>Comparative genomics reveals dynamic genome evolution in host specialist ectomycorrhizal fungi.</title>
        <authorList>
            <person name="Lofgren L.A."/>
            <person name="Nguyen N.H."/>
            <person name="Vilgalys R."/>
            <person name="Ruytinx J."/>
            <person name="Liao H.L."/>
            <person name="Branco S."/>
            <person name="Kuo A."/>
            <person name="LaButti K."/>
            <person name="Lipzen A."/>
            <person name="Andreopoulos W."/>
            <person name="Pangilinan J."/>
            <person name="Riley R."/>
            <person name="Hundley H."/>
            <person name="Na H."/>
            <person name="Barry K."/>
            <person name="Grigoriev I.V."/>
            <person name="Stajich J.E."/>
            <person name="Kennedy P.G."/>
        </authorList>
    </citation>
    <scope>NUCLEOTIDE SEQUENCE</scope>
    <source>
        <strain evidence="2">S12</strain>
    </source>
</reference>
<evidence type="ECO:0000313" key="2">
    <source>
        <dbReference type="EMBL" id="KAG1804873.1"/>
    </source>
</evidence>